<organism evidence="2">
    <name type="scientific">hydrothermal vent metagenome</name>
    <dbReference type="NCBI Taxonomy" id="652676"/>
    <lineage>
        <taxon>unclassified sequences</taxon>
        <taxon>metagenomes</taxon>
        <taxon>ecological metagenomes</taxon>
    </lineage>
</organism>
<feature type="transmembrane region" description="Helical" evidence="1">
    <location>
        <begin position="29"/>
        <end position="49"/>
    </location>
</feature>
<reference evidence="2" key="1">
    <citation type="submission" date="2018-06" db="EMBL/GenBank/DDBJ databases">
        <authorList>
            <person name="Zhirakovskaya E."/>
        </authorList>
    </citation>
    <scope>NUCLEOTIDE SEQUENCE</scope>
</reference>
<keyword evidence="1" id="KW-1133">Transmembrane helix</keyword>
<sequence length="56" mass="6682">MFAVLYPYIEGFYMSSAMGSVTLPKLLNINHWFVIVFLYVFAAGMFYLMERFEKRQ</sequence>
<name>A0A3B1CLH2_9ZZZZ</name>
<proteinExistence type="predicted"/>
<dbReference type="EMBL" id="UOGH01000204">
    <property type="protein sequence ID" value="VAX31396.1"/>
    <property type="molecule type" value="Genomic_DNA"/>
</dbReference>
<keyword evidence="1" id="KW-0812">Transmembrane</keyword>
<keyword evidence="1" id="KW-0472">Membrane</keyword>
<evidence type="ECO:0000256" key="1">
    <source>
        <dbReference type="SAM" id="Phobius"/>
    </source>
</evidence>
<protein>
    <submittedName>
        <fullName evidence="2">Uncharacterized protein</fullName>
    </submittedName>
</protein>
<accession>A0A3B1CLH2</accession>
<evidence type="ECO:0000313" key="2">
    <source>
        <dbReference type="EMBL" id="VAX31396.1"/>
    </source>
</evidence>
<dbReference type="AlphaFoldDB" id="A0A3B1CLH2"/>
<gene>
    <name evidence="2" type="ORF">MNBD_NITROSPIRAE02-1423</name>
</gene>